<dbReference type="NCBIfam" id="TIGR00204">
    <property type="entry name" value="dxs"/>
    <property type="match status" value="1"/>
</dbReference>
<dbReference type="Pfam" id="PF02780">
    <property type="entry name" value="Transketolase_C"/>
    <property type="match status" value="1"/>
</dbReference>
<dbReference type="PANTHER" id="PTHR43322">
    <property type="entry name" value="1-D-DEOXYXYLULOSE 5-PHOSPHATE SYNTHASE-RELATED"/>
    <property type="match status" value="1"/>
</dbReference>
<evidence type="ECO:0000256" key="5">
    <source>
        <dbReference type="ARBA" id="ARBA00011738"/>
    </source>
</evidence>
<comment type="pathway">
    <text evidence="3">Metabolic intermediate biosynthesis; 1-deoxy-D-xylulose 5-phosphate biosynthesis; 1-deoxy-D-xylulose 5-phosphate from D-glyceraldehyde 3-phosphate and pyruvate: step 1/1.</text>
</comment>
<evidence type="ECO:0000256" key="4">
    <source>
        <dbReference type="ARBA" id="ARBA00011081"/>
    </source>
</evidence>
<evidence type="ECO:0000256" key="12">
    <source>
        <dbReference type="ARBA" id="ARBA00023229"/>
    </source>
</evidence>
<keyword evidence="7 14" id="KW-0808">Transferase</keyword>
<evidence type="ECO:0000256" key="11">
    <source>
        <dbReference type="ARBA" id="ARBA00023052"/>
    </source>
</evidence>
<dbReference type="PROSITE" id="PS00801">
    <property type="entry name" value="TRANSKETOLASE_1"/>
    <property type="match status" value="1"/>
</dbReference>
<dbReference type="Gene3D" id="3.40.50.920">
    <property type="match status" value="1"/>
</dbReference>
<keyword evidence="11" id="KW-0786">Thiamine pyrophosphate</keyword>
<keyword evidence="9" id="KW-0460">Magnesium</keyword>
<evidence type="ECO:0000256" key="3">
    <source>
        <dbReference type="ARBA" id="ARBA00004980"/>
    </source>
</evidence>
<keyword evidence="10" id="KW-0784">Thiamine biosynthesis</keyword>
<dbReference type="InterPro" id="IPR005477">
    <property type="entry name" value="Dxylulose-5-P_synthase"/>
</dbReference>
<dbReference type="InterPro" id="IPR005475">
    <property type="entry name" value="Transketolase-like_Pyr-bd"/>
</dbReference>
<dbReference type="GO" id="GO:0016114">
    <property type="term" value="P:terpenoid biosynthetic process"/>
    <property type="evidence" value="ECO:0007669"/>
    <property type="project" value="InterPro"/>
</dbReference>
<dbReference type="GO" id="GO:0046872">
    <property type="term" value="F:metal ion binding"/>
    <property type="evidence" value="ECO:0007669"/>
    <property type="project" value="UniProtKB-KW"/>
</dbReference>
<dbReference type="SMART" id="SM00861">
    <property type="entry name" value="Transket_pyr"/>
    <property type="match status" value="1"/>
</dbReference>
<dbReference type="AlphaFoldDB" id="A0A160VCU2"/>
<dbReference type="EC" id="2.2.1.7" evidence="6"/>
<organism evidence="14">
    <name type="scientific">hydrothermal vent metagenome</name>
    <dbReference type="NCBI Taxonomy" id="652676"/>
    <lineage>
        <taxon>unclassified sequences</taxon>
        <taxon>metagenomes</taxon>
        <taxon>ecological metagenomes</taxon>
    </lineage>
</organism>
<dbReference type="CDD" id="cd02007">
    <property type="entry name" value="TPP_DXS"/>
    <property type="match status" value="1"/>
</dbReference>
<gene>
    <name evidence="14" type="ORF">MGWOODY_Mmi2254</name>
</gene>
<dbReference type="GO" id="GO:0008661">
    <property type="term" value="F:1-deoxy-D-xylulose-5-phosphate synthase activity"/>
    <property type="evidence" value="ECO:0007669"/>
    <property type="project" value="UniProtKB-EC"/>
</dbReference>
<protein>
    <recommendedName>
        <fullName evidence="6">1-deoxy-D-xylulose-5-phosphate synthase</fullName>
        <ecNumber evidence="6">2.2.1.7</ecNumber>
    </recommendedName>
</protein>
<name>A0A160VCU2_9ZZZZ</name>
<dbReference type="EMBL" id="FAXC01000015">
    <property type="protein sequence ID" value="CUV08158.1"/>
    <property type="molecule type" value="Genomic_DNA"/>
</dbReference>
<comment type="cofactor">
    <cofactor evidence="1">
        <name>Mg(2+)</name>
        <dbReference type="ChEBI" id="CHEBI:18420"/>
    </cofactor>
</comment>
<dbReference type="FunFam" id="3.40.50.970:FF:000005">
    <property type="entry name" value="1-deoxy-D-xylulose-5-phosphate synthase"/>
    <property type="match status" value="1"/>
</dbReference>
<dbReference type="InterPro" id="IPR049557">
    <property type="entry name" value="Transketolase_CS"/>
</dbReference>
<comment type="similarity">
    <text evidence="4">Belongs to the transketolase family. DXPS subfamily.</text>
</comment>
<dbReference type="SUPFAM" id="SSF52922">
    <property type="entry name" value="TK C-terminal domain-like"/>
    <property type="match status" value="1"/>
</dbReference>
<feature type="domain" description="Transketolase-like pyrimidine-binding" evidence="13">
    <location>
        <begin position="328"/>
        <end position="493"/>
    </location>
</feature>
<accession>A0A160VCU2</accession>
<dbReference type="GO" id="GO:0005829">
    <property type="term" value="C:cytosol"/>
    <property type="evidence" value="ECO:0007669"/>
    <property type="project" value="TreeGrafter"/>
</dbReference>
<dbReference type="InterPro" id="IPR009014">
    <property type="entry name" value="Transketo_C/PFOR_II"/>
</dbReference>
<dbReference type="InterPro" id="IPR033248">
    <property type="entry name" value="Transketolase_C"/>
</dbReference>
<dbReference type="Gene3D" id="3.40.50.970">
    <property type="match status" value="2"/>
</dbReference>
<sequence length="641" mass="70317">MQLKLLPNINSPADIRGFTMNELEKLVDEIRFHTIDIVSQVGGHLAPTLGVIELSVALHKVYDTPNDKLIWDVGHQAYAHKLLTGRYNEFSTIRQHGGLSGFLKRSESLYDVFGAGHASTSISAATGIAEARKHSKKKYRVVSVIGDGAMTGGLAFEALNNAGHLRTPMLTILNDNEMSISPNVGAINTYLTKIVTNPLYNRIRDEIWNISGKLPFGKKTTRTMLHRIEESLKSLLVPGMLFEELGFRYFGPIDGHNLHDLIKTLERLKNLKTPALLHIRTKKGKGMVSTNFETGEYHDDAVKYHAVKPNSGSNGKISAPASDSISVPIFQDVFGSLACEIARNRKDTVCITAAMREGTGLVPFAKEFPHRYYDVGIAEGHAITFSAGLATEGVRPIVAIYSTFLQRAFDQIIHDVSIQKLPVVFCLDRAGIAGEDGPTHHGALDIAYLKCIQGMVVSSPKDGNELRHLLYTGLDYQDGPYAIRYPKASSVEFNPRGQAELLPIGSWEVLRHGSDTVILGVGPLVFDGLNAAEKMDQSGISCEVVNCRFIKPMDEAYLKSIIDKFDNVVTIEEGVRAGGFGEAVVSWLSSNGYKGETQIISLPNEYVEHGPRDVLLEQWGVSQAGIIKAIKTNKKPAKLEV</sequence>
<evidence type="ECO:0000256" key="9">
    <source>
        <dbReference type="ARBA" id="ARBA00022842"/>
    </source>
</evidence>
<dbReference type="SUPFAM" id="SSF52518">
    <property type="entry name" value="Thiamin diphosphate-binding fold (THDP-binding)"/>
    <property type="match status" value="2"/>
</dbReference>
<dbReference type="GO" id="GO:0019288">
    <property type="term" value="P:isopentenyl diphosphate biosynthetic process, methylerythritol 4-phosphate pathway"/>
    <property type="evidence" value="ECO:0007669"/>
    <property type="project" value="TreeGrafter"/>
</dbReference>
<evidence type="ECO:0000256" key="10">
    <source>
        <dbReference type="ARBA" id="ARBA00022977"/>
    </source>
</evidence>
<dbReference type="PANTHER" id="PTHR43322:SF5">
    <property type="entry name" value="1-DEOXY-D-XYLULOSE-5-PHOSPHATE SYNTHASE, CHLOROPLASTIC"/>
    <property type="match status" value="1"/>
</dbReference>
<evidence type="ECO:0000256" key="6">
    <source>
        <dbReference type="ARBA" id="ARBA00013150"/>
    </source>
</evidence>
<dbReference type="GO" id="GO:0009228">
    <property type="term" value="P:thiamine biosynthetic process"/>
    <property type="evidence" value="ECO:0007669"/>
    <property type="project" value="UniProtKB-KW"/>
</dbReference>
<dbReference type="Pfam" id="PF13292">
    <property type="entry name" value="DXP_synthase_N"/>
    <property type="match status" value="1"/>
</dbReference>
<dbReference type="CDD" id="cd07033">
    <property type="entry name" value="TPP_PYR_DXS_TK_like"/>
    <property type="match status" value="1"/>
</dbReference>
<reference evidence="14" key="1">
    <citation type="submission" date="2015-10" db="EMBL/GenBank/DDBJ databases">
        <authorList>
            <person name="Gilbert D.G."/>
        </authorList>
    </citation>
    <scope>NUCLEOTIDE SEQUENCE</scope>
</reference>
<evidence type="ECO:0000256" key="1">
    <source>
        <dbReference type="ARBA" id="ARBA00001946"/>
    </source>
</evidence>
<dbReference type="InterPro" id="IPR029061">
    <property type="entry name" value="THDP-binding"/>
</dbReference>
<comment type="cofactor">
    <cofactor evidence="2">
        <name>thiamine diphosphate</name>
        <dbReference type="ChEBI" id="CHEBI:58937"/>
    </cofactor>
</comment>
<evidence type="ECO:0000313" key="14">
    <source>
        <dbReference type="EMBL" id="CUV08158.1"/>
    </source>
</evidence>
<evidence type="ECO:0000259" key="13">
    <source>
        <dbReference type="SMART" id="SM00861"/>
    </source>
</evidence>
<dbReference type="NCBIfam" id="NF003933">
    <property type="entry name" value="PRK05444.2-2"/>
    <property type="match status" value="1"/>
</dbReference>
<dbReference type="HAMAP" id="MF_00315">
    <property type="entry name" value="DXP_synth"/>
    <property type="match status" value="1"/>
</dbReference>
<evidence type="ECO:0000256" key="2">
    <source>
        <dbReference type="ARBA" id="ARBA00001964"/>
    </source>
</evidence>
<dbReference type="UniPathway" id="UPA00064">
    <property type="reaction ID" value="UER00091"/>
</dbReference>
<comment type="subunit">
    <text evidence="5">Homodimer.</text>
</comment>
<keyword evidence="12" id="KW-0414">Isoprene biosynthesis</keyword>
<keyword evidence="8" id="KW-0479">Metal-binding</keyword>
<evidence type="ECO:0000256" key="7">
    <source>
        <dbReference type="ARBA" id="ARBA00022679"/>
    </source>
</evidence>
<proteinExistence type="inferred from homology"/>
<dbReference type="Pfam" id="PF02779">
    <property type="entry name" value="Transket_pyr"/>
    <property type="match status" value="1"/>
</dbReference>
<evidence type="ECO:0000256" key="8">
    <source>
        <dbReference type="ARBA" id="ARBA00022723"/>
    </source>
</evidence>